<gene>
    <name evidence="2" type="ORF">BHV28_13880</name>
</gene>
<organism evidence="2 3">
    <name type="scientific">Candidatus Tokpelaia hoelldobleri</name>
    <dbReference type="NCBI Taxonomy" id="1902579"/>
    <lineage>
        <taxon>Bacteria</taxon>
        <taxon>Pseudomonadati</taxon>
        <taxon>Pseudomonadota</taxon>
        <taxon>Alphaproteobacteria</taxon>
        <taxon>Hyphomicrobiales</taxon>
        <taxon>Candidatus Tokpelaia</taxon>
    </lineage>
</organism>
<keyword evidence="1" id="KW-0812">Transmembrane</keyword>
<protein>
    <submittedName>
        <fullName evidence="2">Uncharacterized protein</fullName>
    </submittedName>
</protein>
<keyword evidence="1" id="KW-0472">Membrane</keyword>
<reference evidence="2 3" key="2">
    <citation type="journal article" date="2016" name="Sci. Rep.">
        <title>The genome of Rhizobiales bacteria in predatory ants reveals urease gene functions but no genes for nitrogen fixation.</title>
        <authorList>
            <person name="Neuvonen M.M."/>
            <person name="Tamarit D."/>
            <person name="Naslund K."/>
            <person name="Liebig J."/>
            <person name="Feldhaar H."/>
            <person name="Moran N.A."/>
            <person name="Guy L."/>
            <person name="Andersson S.G."/>
        </authorList>
    </citation>
    <scope>NUCLEOTIDE SEQUENCE [LARGE SCALE GENOMIC DNA]</scope>
    <source>
        <strain evidence="2 3">Hsal</strain>
    </source>
</reference>
<sequence length="34" mass="3816">MDKLAFATIIGPLVERPVLIFLVNVALRMVFKPC</sequence>
<dbReference type="KEGG" id="thd:BHV28_13880"/>
<reference evidence="2 3" key="1">
    <citation type="journal article" date="2010" name="Science">
        <title>Genomic comparison of the ants Camponotus floridanus and Harpegnathos saltator.</title>
        <authorList>
            <person name="Bonasio R."/>
            <person name="Zhang G."/>
            <person name="Ye C."/>
            <person name="Mutti N.S."/>
            <person name="Fang X."/>
            <person name="Qin N."/>
            <person name="Donahue G."/>
            <person name="Yang P."/>
            <person name="Li Q."/>
            <person name="Li C."/>
            <person name="Zhang P."/>
            <person name="Huang Z."/>
            <person name="Berger S.L."/>
            <person name="Reinberg D."/>
            <person name="Wang J."/>
            <person name="Liebig J."/>
        </authorList>
    </citation>
    <scope>NUCLEOTIDE SEQUENCE [LARGE SCALE GENOMIC DNA]</scope>
    <source>
        <strain evidence="2 3">Hsal</strain>
    </source>
</reference>
<keyword evidence="1" id="KW-1133">Transmembrane helix</keyword>
<dbReference type="EMBL" id="CP017315">
    <property type="protein sequence ID" value="AQS42071.1"/>
    <property type="molecule type" value="Genomic_DNA"/>
</dbReference>
<evidence type="ECO:0000313" key="3">
    <source>
        <dbReference type="Proteomes" id="UP000188912"/>
    </source>
</evidence>
<evidence type="ECO:0000256" key="1">
    <source>
        <dbReference type="SAM" id="Phobius"/>
    </source>
</evidence>
<proteinExistence type="predicted"/>
<keyword evidence="3" id="KW-1185">Reference proteome</keyword>
<name>A0A1U9JW57_9HYPH</name>
<feature type="transmembrane region" description="Helical" evidence="1">
    <location>
        <begin position="6"/>
        <end position="27"/>
    </location>
</feature>
<evidence type="ECO:0000313" key="2">
    <source>
        <dbReference type="EMBL" id="AQS42071.1"/>
    </source>
</evidence>
<dbReference type="AlphaFoldDB" id="A0A1U9JW57"/>
<dbReference type="Proteomes" id="UP000188912">
    <property type="component" value="Chromosome"/>
</dbReference>
<accession>A0A1U9JW57</accession>